<dbReference type="InterPro" id="IPR029479">
    <property type="entry name" value="Nitroreductase"/>
</dbReference>
<dbReference type="Proteomes" id="UP000184462">
    <property type="component" value="Unassembled WGS sequence"/>
</dbReference>
<keyword evidence="4" id="KW-0288">FMN</keyword>
<dbReference type="Pfam" id="PF00881">
    <property type="entry name" value="Nitroreductase"/>
    <property type="match status" value="1"/>
</dbReference>
<evidence type="ECO:0000313" key="8">
    <source>
        <dbReference type="EMBL" id="SHE32948.1"/>
    </source>
</evidence>
<dbReference type="InterPro" id="IPR000415">
    <property type="entry name" value="Nitroreductase-like"/>
</dbReference>
<dbReference type="GO" id="GO:0016491">
    <property type="term" value="F:oxidoreductase activity"/>
    <property type="evidence" value="ECO:0007669"/>
    <property type="project" value="UniProtKB-KW"/>
</dbReference>
<dbReference type="SUPFAM" id="SSF55469">
    <property type="entry name" value="FMN-dependent nitroreductase-like"/>
    <property type="match status" value="1"/>
</dbReference>
<keyword evidence="9" id="KW-1185">Reference proteome</keyword>
<evidence type="ECO:0000256" key="6">
    <source>
        <dbReference type="ARBA" id="ARBA00023002"/>
    </source>
</evidence>
<dbReference type="EMBL" id="FQTW01000001">
    <property type="protein sequence ID" value="SHE32948.1"/>
    <property type="molecule type" value="Genomic_DNA"/>
</dbReference>
<dbReference type="PANTHER" id="PTHR43673">
    <property type="entry name" value="NAD(P)H NITROREDUCTASE YDGI-RELATED"/>
    <property type="match status" value="1"/>
</dbReference>
<evidence type="ECO:0000256" key="2">
    <source>
        <dbReference type="ARBA" id="ARBA00007118"/>
    </source>
</evidence>
<dbReference type="STRING" id="1155689.SAMN05444278_101217"/>
<feature type="domain" description="Nitroreductase" evidence="7">
    <location>
        <begin position="9"/>
        <end position="186"/>
    </location>
</feature>
<organism evidence="8 9">
    <name type="scientific">Psychroflexus salarius</name>
    <dbReference type="NCBI Taxonomy" id="1155689"/>
    <lineage>
        <taxon>Bacteria</taxon>
        <taxon>Pseudomonadati</taxon>
        <taxon>Bacteroidota</taxon>
        <taxon>Flavobacteriia</taxon>
        <taxon>Flavobacteriales</taxon>
        <taxon>Flavobacteriaceae</taxon>
        <taxon>Psychroflexus</taxon>
    </lineage>
</organism>
<keyword evidence="3" id="KW-0285">Flavoprotein</keyword>
<proteinExistence type="inferred from homology"/>
<name>A0A1M4SLC4_9FLAO</name>
<dbReference type="AlphaFoldDB" id="A0A1M4SLC4"/>
<dbReference type="OrthoDB" id="9809288at2"/>
<evidence type="ECO:0000256" key="4">
    <source>
        <dbReference type="ARBA" id="ARBA00022643"/>
    </source>
</evidence>
<dbReference type="InterPro" id="IPR033878">
    <property type="entry name" value="NfsB-like"/>
</dbReference>
<evidence type="ECO:0000256" key="1">
    <source>
        <dbReference type="ARBA" id="ARBA00001917"/>
    </source>
</evidence>
<dbReference type="CDD" id="cd02149">
    <property type="entry name" value="NfsB-like"/>
    <property type="match status" value="1"/>
</dbReference>
<comment type="cofactor">
    <cofactor evidence="1">
        <name>FMN</name>
        <dbReference type="ChEBI" id="CHEBI:58210"/>
    </cofactor>
</comment>
<sequence length="210" mass="23893">MNKLIEDLNWRYATKSFDSSKSIDDETLNTLKEAVRLTASSYGLQPYEVFIIQDKDLRQKLKSASFNQSQITDSDYLVVFAVNTVIDEAYLDRYIKNIAETREIDVEDLSGMRNAIAGTVLQFPQDQKLNWAKQQAYIGLGNLLASAARLRVDACPMEGFDNKQYDEILNLEAKNLTSAVIATIGYRSEDDSLQNAKKVRKSNEEFFNHL</sequence>
<gene>
    <name evidence="8" type="ORF">SAMN05444278_101217</name>
</gene>
<comment type="similarity">
    <text evidence="2">Belongs to the nitroreductase family.</text>
</comment>
<dbReference type="Gene3D" id="3.40.109.10">
    <property type="entry name" value="NADH Oxidase"/>
    <property type="match status" value="1"/>
</dbReference>
<evidence type="ECO:0000259" key="7">
    <source>
        <dbReference type="Pfam" id="PF00881"/>
    </source>
</evidence>
<reference evidence="8 9" key="1">
    <citation type="submission" date="2016-11" db="EMBL/GenBank/DDBJ databases">
        <authorList>
            <person name="Jaros S."/>
            <person name="Januszkiewicz K."/>
            <person name="Wedrychowicz H."/>
        </authorList>
    </citation>
    <scope>NUCLEOTIDE SEQUENCE [LARGE SCALE GENOMIC DNA]</scope>
    <source>
        <strain evidence="8 9">DSM 25661</strain>
    </source>
</reference>
<evidence type="ECO:0000313" key="9">
    <source>
        <dbReference type="Proteomes" id="UP000184462"/>
    </source>
</evidence>
<evidence type="ECO:0000256" key="5">
    <source>
        <dbReference type="ARBA" id="ARBA00022857"/>
    </source>
</evidence>
<dbReference type="RefSeq" id="WP_073190818.1">
    <property type="nucleotide sequence ID" value="NZ_FQTW01000001.1"/>
</dbReference>
<protein>
    <submittedName>
        <fullName evidence="8">Nitroreductase</fullName>
    </submittedName>
</protein>
<dbReference type="PANTHER" id="PTHR43673:SF2">
    <property type="entry name" value="NITROREDUCTASE"/>
    <property type="match status" value="1"/>
</dbReference>
<keyword evidence="5" id="KW-0521">NADP</keyword>
<keyword evidence="6" id="KW-0560">Oxidoreductase</keyword>
<accession>A0A1M4SLC4</accession>
<evidence type="ECO:0000256" key="3">
    <source>
        <dbReference type="ARBA" id="ARBA00022630"/>
    </source>
</evidence>